<feature type="transmembrane region" description="Helical" evidence="1">
    <location>
        <begin position="138"/>
        <end position="159"/>
    </location>
</feature>
<keyword evidence="3" id="KW-1185">Reference proteome</keyword>
<evidence type="ECO:0000313" key="3">
    <source>
        <dbReference type="Proteomes" id="UP001219956"/>
    </source>
</evidence>
<feature type="transmembrane region" description="Helical" evidence="1">
    <location>
        <begin position="79"/>
        <end position="99"/>
    </location>
</feature>
<protein>
    <recommendedName>
        <fullName evidence="4">MFS transporter</fullName>
    </recommendedName>
</protein>
<feature type="transmembrane region" description="Helical" evidence="1">
    <location>
        <begin position="277"/>
        <end position="295"/>
    </location>
</feature>
<feature type="transmembrane region" description="Helical" evidence="1">
    <location>
        <begin position="364"/>
        <end position="382"/>
    </location>
</feature>
<dbReference type="InterPro" id="IPR036259">
    <property type="entry name" value="MFS_trans_sf"/>
</dbReference>
<organism evidence="2 3">
    <name type="scientific">Vogesella aquatica</name>
    <dbReference type="NCBI Taxonomy" id="2984206"/>
    <lineage>
        <taxon>Bacteria</taxon>
        <taxon>Pseudomonadati</taxon>
        <taxon>Pseudomonadota</taxon>
        <taxon>Betaproteobacteria</taxon>
        <taxon>Neisseriales</taxon>
        <taxon>Chromobacteriaceae</taxon>
        <taxon>Vogesella</taxon>
    </lineage>
</organism>
<dbReference type="SUPFAM" id="SSF103473">
    <property type="entry name" value="MFS general substrate transporter"/>
    <property type="match status" value="1"/>
</dbReference>
<comment type="caution">
    <text evidence="2">The sequence shown here is derived from an EMBL/GenBank/DDBJ whole genome shotgun (WGS) entry which is preliminary data.</text>
</comment>
<keyword evidence="1" id="KW-0812">Transmembrane</keyword>
<dbReference type="EMBL" id="JAQQLF010000006">
    <property type="protein sequence ID" value="MDC7716632.1"/>
    <property type="molecule type" value="Genomic_DNA"/>
</dbReference>
<evidence type="ECO:0000313" key="2">
    <source>
        <dbReference type="EMBL" id="MDC7716632.1"/>
    </source>
</evidence>
<sequence length="385" mass="40381">MFPIFWRALCAHAWLRRLCAALLLSSIGSGLCFIVVYTELLARQAAPATLALSFVLSSAPGLLGSLLGERLLCRTDCRYVLMLGELAGLAGVLLLWQGMASSATYWLQLGTATATLGSGMALPALAHYGKARLAAHELPAAALLDTLAFACHVVMGVGAGTLLHGLLGNAWLLLLAASSFAGAVILLALTPAQAVVHHMAIQPLPARLDSRQRRALAILPALAAVGAPAMALLPTLLPLHSQQAQQVLPLLFARSLGQLCGPLLVSSQRLGRHNRGLMLGCLAGFSACYLAIAWLPWPSLALLLVFAAHVLSNVVFSLGWHGLLQTFDKQHTAAASARSYRNQVLVAAISSLLAGWLANNIGAASALLVCCAAGWLLAAWLTRQA</sequence>
<evidence type="ECO:0000256" key="1">
    <source>
        <dbReference type="SAM" id="Phobius"/>
    </source>
</evidence>
<name>A0ABT5IVM8_9NEIS</name>
<keyword evidence="1" id="KW-1133">Transmembrane helix</keyword>
<feature type="transmembrane region" description="Helical" evidence="1">
    <location>
        <begin position="171"/>
        <end position="196"/>
    </location>
</feature>
<dbReference type="Proteomes" id="UP001219956">
    <property type="component" value="Unassembled WGS sequence"/>
</dbReference>
<keyword evidence="1" id="KW-0472">Membrane</keyword>
<feature type="transmembrane region" description="Helical" evidence="1">
    <location>
        <begin position="105"/>
        <end position="126"/>
    </location>
</feature>
<gene>
    <name evidence="2" type="ORF">PQU95_05320</name>
</gene>
<proteinExistence type="predicted"/>
<accession>A0ABT5IVM8</accession>
<feature type="transmembrane region" description="Helical" evidence="1">
    <location>
        <begin position="216"/>
        <end position="235"/>
    </location>
</feature>
<evidence type="ECO:0008006" key="4">
    <source>
        <dbReference type="Google" id="ProtNLM"/>
    </source>
</evidence>
<dbReference type="RefSeq" id="WP_272751029.1">
    <property type="nucleotide sequence ID" value="NZ_JAQQLF010000006.1"/>
</dbReference>
<feature type="transmembrane region" description="Helical" evidence="1">
    <location>
        <begin position="48"/>
        <end position="67"/>
    </location>
</feature>
<reference evidence="2 3" key="1">
    <citation type="submission" date="2023-01" db="EMBL/GenBank/DDBJ databases">
        <title>Novel species of the genus Vogesella isolated from rivers.</title>
        <authorList>
            <person name="Lu H."/>
        </authorList>
    </citation>
    <scope>NUCLEOTIDE SEQUENCE [LARGE SCALE GENOMIC DNA]</scope>
    <source>
        <strain evidence="2 3">DC21W</strain>
    </source>
</reference>
<feature type="transmembrane region" description="Helical" evidence="1">
    <location>
        <begin position="301"/>
        <end position="320"/>
    </location>
</feature>